<dbReference type="EMBL" id="WCZM01000010">
    <property type="protein sequence ID" value="KAB3572064.1"/>
    <property type="molecule type" value="Genomic_DNA"/>
</dbReference>
<comment type="caution">
    <text evidence="1">The sequence shown here is derived from an EMBL/GenBank/DDBJ whole genome shotgun (WGS) entry which is preliminary data.</text>
</comment>
<name>A0A6I0G9V5_PHOVU</name>
<dbReference type="AlphaFoldDB" id="A0A6I0G9V5"/>
<evidence type="ECO:0000313" key="2">
    <source>
        <dbReference type="Proteomes" id="UP000433382"/>
    </source>
</evidence>
<organism evidence="1 2">
    <name type="scientific">Phocaeicola vulgatus</name>
    <name type="common">Bacteroides vulgatus</name>
    <dbReference type="NCBI Taxonomy" id="821"/>
    <lineage>
        <taxon>Bacteria</taxon>
        <taxon>Pseudomonadati</taxon>
        <taxon>Bacteroidota</taxon>
        <taxon>Bacteroidia</taxon>
        <taxon>Bacteroidales</taxon>
        <taxon>Bacteroidaceae</taxon>
        <taxon>Phocaeicola</taxon>
    </lineage>
</organism>
<protein>
    <submittedName>
        <fullName evidence="1">Uncharacterized protein</fullName>
    </submittedName>
</protein>
<accession>A0A6I0G9V5</accession>
<sequence>MNIQDCYCNTCKRHLPYYDAQRNKWKCPTCGNPAFLKVLGKDQYFFQCRYIPIEDMKYGDLIVIDPLHDFTPSILNIEVIGNQYFVALKGYRRVSYDKGTLVPIVDGCWGW</sequence>
<reference evidence="1 2" key="1">
    <citation type="journal article" date="2019" name="Nat. Med.">
        <title>A library of human gut bacterial isolates paired with longitudinal multiomics data enables mechanistic microbiome research.</title>
        <authorList>
            <person name="Poyet M."/>
            <person name="Groussin M."/>
            <person name="Gibbons S.M."/>
            <person name="Avila-Pacheco J."/>
            <person name="Jiang X."/>
            <person name="Kearney S.M."/>
            <person name="Perrotta A.R."/>
            <person name="Berdy B."/>
            <person name="Zhao S."/>
            <person name="Lieberman T.D."/>
            <person name="Swanson P.K."/>
            <person name="Smith M."/>
            <person name="Roesemann S."/>
            <person name="Alexander J.E."/>
            <person name="Rich S.A."/>
            <person name="Livny J."/>
            <person name="Vlamakis H."/>
            <person name="Clish C."/>
            <person name="Bullock K."/>
            <person name="Deik A."/>
            <person name="Scott J."/>
            <person name="Pierce K.A."/>
            <person name="Xavier R.J."/>
            <person name="Alm E.J."/>
        </authorList>
    </citation>
    <scope>NUCLEOTIDE SEQUENCE [LARGE SCALE GENOMIC DNA]</scope>
    <source>
        <strain evidence="1 2">BIOML-A73</strain>
    </source>
</reference>
<evidence type="ECO:0000313" key="1">
    <source>
        <dbReference type="EMBL" id="KAB3572064.1"/>
    </source>
</evidence>
<proteinExistence type="predicted"/>
<dbReference type="Proteomes" id="UP000433382">
    <property type="component" value="Unassembled WGS sequence"/>
</dbReference>
<gene>
    <name evidence="1" type="ORF">GAY01_08620</name>
</gene>